<organism evidence="2">
    <name type="scientific">Ananas comosus var. bracteatus</name>
    <name type="common">red pineapple</name>
    <dbReference type="NCBI Taxonomy" id="296719"/>
    <lineage>
        <taxon>Eukaryota</taxon>
        <taxon>Viridiplantae</taxon>
        <taxon>Streptophyta</taxon>
        <taxon>Embryophyta</taxon>
        <taxon>Tracheophyta</taxon>
        <taxon>Spermatophyta</taxon>
        <taxon>Magnoliopsida</taxon>
        <taxon>Liliopsida</taxon>
        <taxon>Poales</taxon>
        <taxon>Bromeliaceae</taxon>
        <taxon>Bromelioideae</taxon>
        <taxon>Ananas</taxon>
    </lineage>
</organism>
<evidence type="ECO:0000313" key="2">
    <source>
        <dbReference type="EMBL" id="CAD1839649.1"/>
    </source>
</evidence>
<gene>
    <name evidence="2" type="ORF">CB5_LOCUS22860</name>
</gene>
<dbReference type="AlphaFoldDB" id="A0A6V7Q8Y2"/>
<feature type="region of interest" description="Disordered" evidence="1">
    <location>
        <begin position="225"/>
        <end position="262"/>
    </location>
</feature>
<evidence type="ECO:0008006" key="3">
    <source>
        <dbReference type="Google" id="ProtNLM"/>
    </source>
</evidence>
<reference evidence="2" key="1">
    <citation type="submission" date="2020-07" db="EMBL/GenBank/DDBJ databases">
        <authorList>
            <person name="Lin J."/>
        </authorList>
    </citation>
    <scope>NUCLEOTIDE SEQUENCE</scope>
</reference>
<name>A0A6V7Q8Y2_ANACO</name>
<protein>
    <recommendedName>
        <fullName evidence="3">Chromo domain-containing protein</fullName>
    </recommendedName>
</protein>
<dbReference type="EMBL" id="LR862134">
    <property type="protein sequence ID" value="CAD1839649.1"/>
    <property type="molecule type" value="Genomic_DNA"/>
</dbReference>
<sequence length="262" mass="29907">MCSRSTYADVLQEAEDKVHIAQECLLTAQSRQRSYADRRRRDLEFQIGDHVFLKVSPTKEIRRFEIRGEEASESRYSACEGFWSNHDEREATWELESALQERYPHLFQMEVELFHIFWRVVDSVPTYGSHPENRGLKSSALSLYRNRVLYRYNIGSVPVPSEFSCEPEARVCCLADFVPVHFPVYRYTVQSADCLFWEGVFAIVASLQISPRPLVFPELGNSGEEASLQISPRPPGVPELGNSGEEEPSTPVEARDRGKGIA</sequence>
<accession>A0A6V7Q8Y2</accession>
<proteinExistence type="predicted"/>
<feature type="compositionally biased region" description="Basic and acidic residues" evidence="1">
    <location>
        <begin position="253"/>
        <end position="262"/>
    </location>
</feature>
<evidence type="ECO:0000256" key="1">
    <source>
        <dbReference type="SAM" id="MobiDB-lite"/>
    </source>
</evidence>